<dbReference type="Proteomes" id="UP000288216">
    <property type="component" value="Unassembled WGS sequence"/>
</dbReference>
<dbReference type="AlphaFoldDB" id="A0A401P8I3"/>
<name>A0A401P8I3_SCYTO</name>
<sequence length="43" mass="5052">PAAHREHRPRVTEQRTYLHPESWLSTNAIMVGLIDLREDSIVR</sequence>
<reference evidence="1 2" key="1">
    <citation type="journal article" date="2018" name="Nat. Ecol. Evol.">
        <title>Shark genomes provide insights into elasmobranch evolution and the origin of vertebrates.</title>
        <authorList>
            <person name="Hara Y"/>
            <person name="Yamaguchi K"/>
            <person name="Onimaru K"/>
            <person name="Kadota M"/>
            <person name="Koyanagi M"/>
            <person name="Keeley SD"/>
            <person name="Tatsumi K"/>
            <person name="Tanaka K"/>
            <person name="Motone F"/>
            <person name="Kageyama Y"/>
            <person name="Nozu R"/>
            <person name="Adachi N"/>
            <person name="Nishimura O"/>
            <person name="Nakagawa R"/>
            <person name="Tanegashima C"/>
            <person name="Kiyatake I"/>
            <person name="Matsumoto R"/>
            <person name="Murakumo K"/>
            <person name="Nishida K"/>
            <person name="Terakita A"/>
            <person name="Kuratani S"/>
            <person name="Sato K"/>
            <person name="Hyodo S Kuraku.S."/>
        </authorList>
    </citation>
    <scope>NUCLEOTIDE SEQUENCE [LARGE SCALE GENOMIC DNA]</scope>
</reference>
<evidence type="ECO:0000313" key="2">
    <source>
        <dbReference type="Proteomes" id="UP000288216"/>
    </source>
</evidence>
<protein>
    <submittedName>
        <fullName evidence="1">Uncharacterized protein</fullName>
    </submittedName>
</protein>
<proteinExistence type="predicted"/>
<keyword evidence="2" id="KW-1185">Reference proteome</keyword>
<organism evidence="1 2">
    <name type="scientific">Scyliorhinus torazame</name>
    <name type="common">Cloudy catshark</name>
    <name type="synonym">Catulus torazame</name>
    <dbReference type="NCBI Taxonomy" id="75743"/>
    <lineage>
        <taxon>Eukaryota</taxon>
        <taxon>Metazoa</taxon>
        <taxon>Chordata</taxon>
        <taxon>Craniata</taxon>
        <taxon>Vertebrata</taxon>
        <taxon>Chondrichthyes</taxon>
        <taxon>Elasmobranchii</taxon>
        <taxon>Galeomorphii</taxon>
        <taxon>Galeoidea</taxon>
        <taxon>Carcharhiniformes</taxon>
        <taxon>Scyliorhinidae</taxon>
        <taxon>Scyliorhinus</taxon>
    </lineage>
</organism>
<evidence type="ECO:0000313" key="1">
    <source>
        <dbReference type="EMBL" id="GCB69445.1"/>
    </source>
</evidence>
<feature type="non-terminal residue" evidence="1">
    <location>
        <position position="1"/>
    </location>
</feature>
<dbReference type="EMBL" id="BFAA01004581">
    <property type="protein sequence ID" value="GCB69445.1"/>
    <property type="molecule type" value="Genomic_DNA"/>
</dbReference>
<accession>A0A401P8I3</accession>
<gene>
    <name evidence="1" type="ORF">scyTo_0010558</name>
</gene>
<comment type="caution">
    <text evidence="1">The sequence shown here is derived from an EMBL/GenBank/DDBJ whole genome shotgun (WGS) entry which is preliminary data.</text>
</comment>